<name>A0A0D0BP16_9AGAM</name>
<feature type="transmembrane region" description="Helical" evidence="1">
    <location>
        <begin position="194"/>
        <end position="215"/>
    </location>
</feature>
<keyword evidence="1" id="KW-1133">Transmembrane helix</keyword>
<evidence type="ECO:0000256" key="1">
    <source>
        <dbReference type="SAM" id="Phobius"/>
    </source>
</evidence>
<dbReference type="InParanoid" id="A0A0D0BP16"/>
<protein>
    <recommendedName>
        <fullName evidence="2">DUF6534 domain-containing protein</fullName>
    </recommendedName>
</protein>
<reference evidence="3 4" key="1">
    <citation type="submission" date="2014-04" db="EMBL/GenBank/DDBJ databases">
        <authorList>
            <consortium name="DOE Joint Genome Institute"/>
            <person name="Kuo A."/>
            <person name="Ruytinx J."/>
            <person name="Rineau F."/>
            <person name="Colpaert J."/>
            <person name="Kohler A."/>
            <person name="Nagy L.G."/>
            <person name="Floudas D."/>
            <person name="Copeland A."/>
            <person name="Barry K.W."/>
            <person name="Cichocki N."/>
            <person name="Veneault-Fourrey C."/>
            <person name="LaButti K."/>
            <person name="Lindquist E.A."/>
            <person name="Lipzen A."/>
            <person name="Lundell T."/>
            <person name="Morin E."/>
            <person name="Murat C."/>
            <person name="Sun H."/>
            <person name="Tunlid A."/>
            <person name="Henrissat B."/>
            <person name="Grigoriev I.V."/>
            <person name="Hibbett D.S."/>
            <person name="Martin F."/>
            <person name="Nordberg H.P."/>
            <person name="Cantor M.N."/>
            <person name="Hua S.X."/>
        </authorList>
    </citation>
    <scope>NUCLEOTIDE SEQUENCE [LARGE SCALE GENOMIC DNA]</scope>
    <source>
        <strain evidence="3 4">UH-Slu-Lm8-n1</strain>
    </source>
</reference>
<dbReference type="OrthoDB" id="2535105at2759"/>
<feature type="transmembrane region" description="Helical" evidence="1">
    <location>
        <begin position="46"/>
        <end position="72"/>
    </location>
</feature>
<dbReference type="HOGENOM" id="CLU_046025_0_1_1"/>
<feature type="transmembrane region" description="Helical" evidence="1">
    <location>
        <begin position="127"/>
        <end position="148"/>
    </location>
</feature>
<keyword evidence="4" id="KW-1185">Reference proteome</keyword>
<dbReference type="AlphaFoldDB" id="A0A0D0BP16"/>
<accession>A0A0D0BP16</accession>
<evidence type="ECO:0000259" key="2">
    <source>
        <dbReference type="Pfam" id="PF20152"/>
    </source>
</evidence>
<organism evidence="3 4">
    <name type="scientific">Suillus luteus UH-Slu-Lm8-n1</name>
    <dbReference type="NCBI Taxonomy" id="930992"/>
    <lineage>
        <taxon>Eukaryota</taxon>
        <taxon>Fungi</taxon>
        <taxon>Dikarya</taxon>
        <taxon>Basidiomycota</taxon>
        <taxon>Agaricomycotina</taxon>
        <taxon>Agaricomycetes</taxon>
        <taxon>Agaricomycetidae</taxon>
        <taxon>Boletales</taxon>
        <taxon>Suillineae</taxon>
        <taxon>Suillaceae</taxon>
        <taxon>Suillus</taxon>
    </lineage>
</organism>
<dbReference type="PANTHER" id="PTHR40465">
    <property type="entry name" value="CHROMOSOME 1, WHOLE GENOME SHOTGUN SEQUENCE"/>
    <property type="match status" value="1"/>
</dbReference>
<dbReference type="InterPro" id="IPR045339">
    <property type="entry name" value="DUF6534"/>
</dbReference>
<dbReference type="PANTHER" id="PTHR40465:SF1">
    <property type="entry name" value="DUF6534 DOMAIN-CONTAINING PROTEIN"/>
    <property type="match status" value="1"/>
</dbReference>
<feature type="domain" description="DUF6534" evidence="2">
    <location>
        <begin position="203"/>
        <end position="288"/>
    </location>
</feature>
<dbReference type="Pfam" id="PF20152">
    <property type="entry name" value="DUF6534"/>
    <property type="match status" value="1"/>
</dbReference>
<keyword evidence="1" id="KW-0472">Membrane</keyword>
<sequence length="342" mass="37344">MEDVNRSFNMACKKWAELAHQIMNVTNPSTLTAPRDVLPPFDVYTMIAPVALGALLNACLFGGLVVQTYVYYTHFPNDHRAMKLTVAAILASQIAHMIGVSATLWKVAVSGYGNPLTLLIFPLGADVAILFTAITGALVGSSFAFRLWKLSKTRTLPLISLALCLLAQSIALTMTVKAFAMTSLVTFETDGQKLITLSLTSRLVCELTLTLSMVWYLRSQRSSTFSRTTTIIDRLVLWTLETGLITSLVVALVMSFFLAMKQNYIWVGIYANLATVNANSLLASLNGRLIFKSVPNESLNMNTLSSSSHGRGRKGQSVVINVTQTIGSTPNVFKYDEGEVQV</sequence>
<feature type="transmembrane region" description="Helical" evidence="1">
    <location>
        <begin position="84"/>
        <end position="107"/>
    </location>
</feature>
<evidence type="ECO:0000313" key="4">
    <source>
        <dbReference type="Proteomes" id="UP000054485"/>
    </source>
</evidence>
<keyword evidence="1" id="KW-0812">Transmembrane</keyword>
<gene>
    <name evidence="3" type="ORF">CY34DRAFT_584386</name>
</gene>
<proteinExistence type="predicted"/>
<dbReference type="Proteomes" id="UP000054485">
    <property type="component" value="Unassembled WGS sequence"/>
</dbReference>
<reference evidence="4" key="2">
    <citation type="submission" date="2015-01" db="EMBL/GenBank/DDBJ databases">
        <title>Evolutionary Origins and Diversification of the Mycorrhizal Mutualists.</title>
        <authorList>
            <consortium name="DOE Joint Genome Institute"/>
            <consortium name="Mycorrhizal Genomics Consortium"/>
            <person name="Kohler A."/>
            <person name="Kuo A."/>
            <person name="Nagy L.G."/>
            <person name="Floudas D."/>
            <person name="Copeland A."/>
            <person name="Barry K.W."/>
            <person name="Cichocki N."/>
            <person name="Veneault-Fourrey C."/>
            <person name="LaButti K."/>
            <person name="Lindquist E.A."/>
            <person name="Lipzen A."/>
            <person name="Lundell T."/>
            <person name="Morin E."/>
            <person name="Murat C."/>
            <person name="Riley R."/>
            <person name="Ohm R."/>
            <person name="Sun H."/>
            <person name="Tunlid A."/>
            <person name="Henrissat B."/>
            <person name="Grigoriev I.V."/>
            <person name="Hibbett D.S."/>
            <person name="Martin F."/>
        </authorList>
    </citation>
    <scope>NUCLEOTIDE SEQUENCE [LARGE SCALE GENOMIC DNA]</scope>
    <source>
        <strain evidence="4">UH-Slu-Lm8-n1</strain>
    </source>
</reference>
<feature type="transmembrane region" description="Helical" evidence="1">
    <location>
        <begin position="235"/>
        <end position="258"/>
    </location>
</feature>
<feature type="transmembrane region" description="Helical" evidence="1">
    <location>
        <begin position="264"/>
        <end position="285"/>
    </location>
</feature>
<feature type="transmembrane region" description="Helical" evidence="1">
    <location>
        <begin position="155"/>
        <end position="174"/>
    </location>
</feature>
<dbReference type="EMBL" id="KN835181">
    <property type="protein sequence ID" value="KIK44908.1"/>
    <property type="molecule type" value="Genomic_DNA"/>
</dbReference>
<evidence type="ECO:0000313" key="3">
    <source>
        <dbReference type="EMBL" id="KIK44908.1"/>
    </source>
</evidence>